<dbReference type="Pfam" id="PF14559">
    <property type="entry name" value="TPR_19"/>
    <property type="match status" value="2"/>
</dbReference>
<evidence type="ECO:0000256" key="2">
    <source>
        <dbReference type="PROSITE-ProRule" id="PRU00339"/>
    </source>
</evidence>
<keyword evidence="4" id="KW-1185">Reference proteome</keyword>
<organism evidence="3 4">
    <name type="scientific">Hyphococcus aureus</name>
    <dbReference type="NCBI Taxonomy" id="2666033"/>
    <lineage>
        <taxon>Bacteria</taxon>
        <taxon>Pseudomonadati</taxon>
        <taxon>Pseudomonadota</taxon>
        <taxon>Alphaproteobacteria</taxon>
        <taxon>Parvularculales</taxon>
        <taxon>Parvularculaceae</taxon>
        <taxon>Hyphococcus</taxon>
    </lineage>
</organism>
<dbReference type="PANTHER" id="PTHR12788">
    <property type="entry name" value="PROTEIN-TYROSINE SULFOTRANSFERASE 2"/>
    <property type="match status" value="1"/>
</dbReference>
<dbReference type="SMART" id="SM00028">
    <property type="entry name" value="TPR"/>
    <property type="match status" value="4"/>
</dbReference>
<sequence length="665" mass="75061">MSATEESTEARLREAQRLMTAGRFEDARMVLAPMLDEAPDNVDALYMSAVCARYLSQPEKAAAYLQQLKSASPDFGRAYQEEGHLARSTGDLEKALSAYGQAVRANPGLEASWRAQEEILRELGRTAAAAQAKAQAERLASIPRELLAVTNFIHEGKYIKAENLCRRFLQQHPRHVEGMRLLADVGARLGVLGDADFLLESAIAFEPDNIQLRLDYIQLLRKRQKFQAALDQAKALYERDPHNPLFQSHYAIESLQTGDFEKALGLFDKVLETLPDDPATLTSRGHALKTWGRTDEAIKSYRAAFAAKPDQGDAYYALANLKTYEFTDEEIEAMRVQEARSEAAYQDRFHLCFALGKACEDRGDVETAFSYYARGNELKRLKSAYRADDMDKEFQAQVDICTAELFNARAGAGYDAPDPIFIVGLPRAGSTLLEQILASHSQVDGTLELPNILSLSQSLRGRRRAGGESDYPKILQTLPAEKFADMGKAYIEDTRIHRAGAPYFIDKMPNNFRHIGLIHLIMPNAKIIDARREPMACCFSGYKQLFAEGQEFTYGLEDIGRYYRGYVELMRHWDAALPGKVLRVQHEDVIDDLEREVRRMLDFCRLPFESACLDFHKTERSVRTASSEQVRQPINKSGVDQWRRFDPFLDPLKKALGPALTEYRA</sequence>
<dbReference type="InterPro" id="IPR011990">
    <property type="entry name" value="TPR-like_helical_dom_sf"/>
</dbReference>
<evidence type="ECO:0000256" key="1">
    <source>
        <dbReference type="ARBA" id="ARBA00022679"/>
    </source>
</evidence>
<dbReference type="EMBL" id="JBHPON010000001">
    <property type="protein sequence ID" value="MFC6034976.1"/>
    <property type="molecule type" value="Genomic_DNA"/>
</dbReference>
<feature type="repeat" description="TPR" evidence="2">
    <location>
        <begin position="76"/>
        <end position="109"/>
    </location>
</feature>
<dbReference type="InterPro" id="IPR026634">
    <property type="entry name" value="TPST-like"/>
</dbReference>
<dbReference type="Pfam" id="PF13469">
    <property type="entry name" value="Sulfotransfer_3"/>
    <property type="match status" value="1"/>
</dbReference>
<gene>
    <name evidence="3" type="ORF">ACFMB1_05435</name>
</gene>
<dbReference type="PROSITE" id="PS50005">
    <property type="entry name" value="TPR"/>
    <property type="match status" value="3"/>
</dbReference>
<name>A0ABW1KV72_9PROT</name>
<dbReference type="InterPro" id="IPR027417">
    <property type="entry name" value="P-loop_NTPase"/>
</dbReference>
<feature type="repeat" description="TPR" evidence="2">
    <location>
        <begin position="278"/>
        <end position="311"/>
    </location>
</feature>
<dbReference type="Proteomes" id="UP001596116">
    <property type="component" value="Unassembled WGS sequence"/>
</dbReference>
<dbReference type="PANTHER" id="PTHR12788:SF10">
    <property type="entry name" value="PROTEIN-TYROSINE SULFOTRANSFERASE"/>
    <property type="match status" value="1"/>
</dbReference>
<keyword evidence="2" id="KW-0802">TPR repeat</keyword>
<dbReference type="SUPFAM" id="SSF52540">
    <property type="entry name" value="P-loop containing nucleoside triphosphate hydrolases"/>
    <property type="match status" value="1"/>
</dbReference>
<protein>
    <submittedName>
        <fullName evidence="3">Sulfotransferase</fullName>
    </submittedName>
</protein>
<comment type="caution">
    <text evidence="3">The sequence shown here is derived from an EMBL/GenBank/DDBJ whole genome shotgun (WGS) entry which is preliminary data.</text>
</comment>
<accession>A0ABW1KV72</accession>
<dbReference type="Gene3D" id="1.25.40.10">
    <property type="entry name" value="Tetratricopeptide repeat domain"/>
    <property type="match status" value="2"/>
</dbReference>
<dbReference type="RefSeq" id="WP_379879691.1">
    <property type="nucleotide sequence ID" value="NZ_JBHPON010000001.1"/>
</dbReference>
<dbReference type="SUPFAM" id="SSF48452">
    <property type="entry name" value="TPR-like"/>
    <property type="match status" value="1"/>
</dbReference>
<feature type="repeat" description="TPR" evidence="2">
    <location>
        <begin position="244"/>
        <end position="277"/>
    </location>
</feature>
<proteinExistence type="predicted"/>
<keyword evidence="1" id="KW-0808">Transferase</keyword>
<dbReference type="InterPro" id="IPR019734">
    <property type="entry name" value="TPR_rpt"/>
</dbReference>
<evidence type="ECO:0000313" key="4">
    <source>
        <dbReference type="Proteomes" id="UP001596116"/>
    </source>
</evidence>
<evidence type="ECO:0000313" key="3">
    <source>
        <dbReference type="EMBL" id="MFC6034976.1"/>
    </source>
</evidence>
<dbReference type="Gene3D" id="3.40.50.300">
    <property type="entry name" value="P-loop containing nucleotide triphosphate hydrolases"/>
    <property type="match status" value="1"/>
</dbReference>
<reference evidence="3 4" key="1">
    <citation type="submission" date="2024-09" db="EMBL/GenBank/DDBJ databases">
        <authorList>
            <person name="Zhang Z.-H."/>
        </authorList>
    </citation>
    <scope>NUCLEOTIDE SEQUENCE [LARGE SCALE GENOMIC DNA]</scope>
    <source>
        <strain evidence="3 4">HHTR114</strain>
    </source>
</reference>
<dbReference type="Pfam" id="PF13181">
    <property type="entry name" value="TPR_8"/>
    <property type="match status" value="1"/>
</dbReference>